<organism evidence="2 3">
    <name type="scientific">Photorhabdus luminescens subsp. mexicana</name>
    <dbReference type="NCBI Taxonomy" id="2100167"/>
    <lineage>
        <taxon>Bacteria</taxon>
        <taxon>Pseudomonadati</taxon>
        <taxon>Pseudomonadota</taxon>
        <taxon>Gammaproteobacteria</taxon>
        <taxon>Enterobacterales</taxon>
        <taxon>Morganellaceae</taxon>
        <taxon>Photorhabdus</taxon>
    </lineage>
</organism>
<dbReference type="NCBIfam" id="NF045780">
    <property type="entry name" value="TrlF_fam_ATP"/>
    <property type="match status" value="1"/>
</dbReference>
<feature type="coiled-coil region" evidence="1">
    <location>
        <begin position="611"/>
        <end position="638"/>
    </location>
</feature>
<evidence type="ECO:0000256" key="1">
    <source>
        <dbReference type="SAM" id="Coils"/>
    </source>
</evidence>
<protein>
    <submittedName>
        <fullName evidence="2">DNA repair protein</fullName>
    </submittedName>
</protein>
<dbReference type="EMBL" id="PUJX01000008">
    <property type="protein sequence ID" value="TDB52514.1"/>
    <property type="molecule type" value="Genomic_DNA"/>
</dbReference>
<dbReference type="Gene3D" id="3.20.20.140">
    <property type="entry name" value="Metal-dependent hydrolases"/>
    <property type="match status" value="1"/>
</dbReference>
<dbReference type="GO" id="GO:0000731">
    <property type="term" value="P:DNA synthesis involved in DNA repair"/>
    <property type="evidence" value="ECO:0007669"/>
    <property type="project" value="TreeGrafter"/>
</dbReference>
<dbReference type="PANTHER" id="PTHR32182:SF22">
    <property type="entry name" value="ATP-DEPENDENT ENDONUCLEASE, OLD FAMILY-RELATED"/>
    <property type="match status" value="1"/>
</dbReference>
<evidence type="ECO:0000313" key="2">
    <source>
        <dbReference type="EMBL" id="TDB52514.1"/>
    </source>
</evidence>
<dbReference type="GO" id="GO:0006302">
    <property type="term" value="P:double-strand break repair"/>
    <property type="evidence" value="ECO:0007669"/>
    <property type="project" value="InterPro"/>
</dbReference>
<keyword evidence="1" id="KW-0175">Coiled coil</keyword>
<comment type="caution">
    <text evidence="2">The sequence shown here is derived from an EMBL/GenBank/DDBJ whole genome shotgun (WGS) entry which is preliminary data.</text>
</comment>
<dbReference type="SUPFAM" id="SSF89550">
    <property type="entry name" value="PHP domain-like"/>
    <property type="match status" value="1"/>
</dbReference>
<dbReference type="InterPro" id="IPR027417">
    <property type="entry name" value="P-loop_NTPase"/>
</dbReference>
<dbReference type="AlphaFoldDB" id="A0A4R4JEK3"/>
<reference evidence="2 3" key="1">
    <citation type="journal article" date="2019" name="Int. J. Syst. Evol. Microbiol.">
        <title>Photorhabdus khanii subsp. guanajuatensis subsp. nov., isolated from Heterorhabditis atacamensis, and Photorhabdus luminescens subsp. mexicana subsp. nov., isolated from Heterorhabditis mexicana entomopathogenic nematodes.</title>
        <authorList>
            <person name="Machado R.A.R."/>
            <person name="Bruno P."/>
            <person name="Arce C.C.M."/>
            <person name="Liechti N."/>
            <person name="Kohler A."/>
            <person name="Bernal J."/>
            <person name="Bruggmann R."/>
            <person name="Turlings T.C.J."/>
        </authorList>
    </citation>
    <scope>NUCLEOTIDE SEQUENCE [LARGE SCALE GENOMIC DNA]</scope>
    <source>
        <strain evidence="2 3">MEX47-22</strain>
    </source>
</reference>
<evidence type="ECO:0000313" key="3">
    <source>
        <dbReference type="Proteomes" id="UP000295550"/>
    </source>
</evidence>
<gene>
    <name evidence="2" type="ORF">C5468_09310</name>
</gene>
<dbReference type="GO" id="GO:0016887">
    <property type="term" value="F:ATP hydrolysis activity"/>
    <property type="evidence" value="ECO:0007669"/>
    <property type="project" value="InterPro"/>
</dbReference>
<name>A0A4R4JEK3_PHOLU</name>
<dbReference type="SUPFAM" id="SSF52540">
    <property type="entry name" value="P-loop containing nucleoside triphosphate hydrolases"/>
    <property type="match status" value="1"/>
</dbReference>
<accession>A0A4R4JEK3</accession>
<dbReference type="PANTHER" id="PTHR32182">
    <property type="entry name" value="DNA REPLICATION AND REPAIR PROTEIN RECF"/>
    <property type="match status" value="1"/>
</dbReference>
<sequence length="887" mass="99475">MSMTIQTNKHAKAHFFKCALQVNSSGYIKYQGQQQALSEDDYNQQLLNASLEMGIEVIGLADHGSVNGFEKIRDLFAQRGIVVFPGFKVASSEKIHFVCLFNESASADLIKMHLGALGVDINQPEAPVQKSATDIINYVNDKGGFIFAAHCINDDGVLKRRMSYVWQHKGLLAAQIPGSVENLKGIESDFYRKVFLNKDDNYRREREMAAINAADVAKPEEIKADGASCLIKMTKPCFTSFKQAFLDAGSRVRLNSDKPENYASAIERIRFVGGYLDGVDIELSDHLNAVIGGRGTGKSTLLECIRYAFDLEPFGKASKAQHDAIVKNNLGLEKGMVEVSVRSATMHGRIFTVSRKYGNQPVVNENGRILPYHPKDLLPGVELYGQNEIYEMTRDEQSRNLLIERFLGSEHEQFDKAIAKVLVSLKDNRETIIRALSQKADVEAEVERLPKLLDQAKQFQTLGIDEKLKAIPKLEKEKQLSGRVNEEITRIKEAINILKDSLPDTVFLSDASLEGLPHLDLLKQKRQVLEMLKSSLTQCLTQVEELSSKASSDLLPLQQQLLEKLRAKEEQLENAFKDIPTSQGKTGRQIGAEYQTLLKQIEQIRPKEIALQNRQTQLNELYSQRKKLLLELDQQTSARASAMQKSVKRLTRKLDQKVRLSLNSEGNRQELVNFLSDCNLEGVGQKRLAWVLEGEFTPANLAATIRQGETELTSNFGIPNSVVRALSRLPEYKLLELEELQLPDTMAIELNITHGEREAVFRPIGELSTGQQCTAILHLLLLDNQDPLILDQPEDNLDNAFIAERIVAELRRAKLSRQFLFATHNANIPVFGDAEWIGVLSVEDNKGLILPEQQGAIDMPEVQKLAADILEGGKSAFNQRREKYGFN</sequence>
<proteinExistence type="predicted"/>
<dbReference type="Proteomes" id="UP000295550">
    <property type="component" value="Unassembled WGS sequence"/>
</dbReference>
<dbReference type="Gene3D" id="3.40.50.300">
    <property type="entry name" value="P-loop containing nucleotide triphosphate hydrolases"/>
    <property type="match status" value="2"/>
</dbReference>
<dbReference type="InterPro" id="IPR016195">
    <property type="entry name" value="Pol/histidinol_Pase-like"/>
</dbReference>
<dbReference type="InterPro" id="IPR054787">
    <property type="entry name" value="TrlF_ATPase"/>
</dbReference>